<dbReference type="EMBL" id="JAUDZG010000004">
    <property type="protein sequence ID" value="KAK3305437.1"/>
    <property type="molecule type" value="Genomic_DNA"/>
</dbReference>
<evidence type="ECO:0000313" key="2">
    <source>
        <dbReference type="EMBL" id="KAK3305437.1"/>
    </source>
</evidence>
<reference evidence="2" key="2">
    <citation type="submission" date="2023-06" db="EMBL/GenBank/DDBJ databases">
        <authorList>
            <consortium name="Lawrence Berkeley National Laboratory"/>
            <person name="Mondo S.J."/>
            <person name="Hensen N."/>
            <person name="Bonometti L."/>
            <person name="Westerberg I."/>
            <person name="Brannstrom I.O."/>
            <person name="Guillou S."/>
            <person name="Cros-Aarteil S."/>
            <person name="Calhoun S."/>
            <person name="Haridas S."/>
            <person name="Kuo A."/>
            <person name="Pangilinan J."/>
            <person name="Riley R."/>
            <person name="Labutti K."/>
            <person name="Andreopoulos B."/>
            <person name="Lipzen A."/>
            <person name="Chen C."/>
            <person name="Yanf M."/>
            <person name="Daum C."/>
            <person name="Ng V."/>
            <person name="Clum A."/>
            <person name="Steindorff A."/>
            <person name="Ohm R."/>
            <person name="Martin F."/>
            <person name="Silar P."/>
            <person name="Natvig D."/>
            <person name="Lalanne C."/>
            <person name="Gautier V."/>
            <person name="Ament-Velasquez S.L."/>
            <person name="Kruys A."/>
            <person name="Hutchinson M.I."/>
            <person name="Powell A.J."/>
            <person name="Barry K."/>
            <person name="Miller A.N."/>
            <person name="Grigoriev I.V."/>
            <person name="Debuchy R."/>
            <person name="Gladieux P."/>
            <person name="Thoren M.H."/>
            <person name="Johannesson H."/>
        </authorList>
    </citation>
    <scope>NUCLEOTIDE SEQUENCE</scope>
    <source>
        <strain evidence="2">CBS 333.67</strain>
    </source>
</reference>
<dbReference type="Proteomes" id="UP001273166">
    <property type="component" value="Unassembled WGS sequence"/>
</dbReference>
<comment type="caution">
    <text evidence="2">The sequence shown here is derived from an EMBL/GenBank/DDBJ whole genome shotgun (WGS) entry which is preliminary data.</text>
</comment>
<keyword evidence="3" id="KW-1185">Reference proteome</keyword>
<sequence length="152" mass="17061">MQPLASSLRVKTHFPCELFLSEMLHDESTIEPAWCTLSENRKGNLLCPSRGPNMRSLGSHGSRGKGGEDIQTEDSNTTLTLPHMVKPCPRRASTEKKQRKKTYNTRHSLVVTDPTTTQALGSLTMGERTGSRVLYQVWSYVMVGMRESCLYD</sequence>
<reference evidence="2" key="1">
    <citation type="journal article" date="2023" name="Mol. Phylogenet. Evol.">
        <title>Genome-scale phylogeny and comparative genomics of the fungal order Sordariales.</title>
        <authorList>
            <person name="Hensen N."/>
            <person name="Bonometti L."/>
            <person name="Westerberg I."/>
            <person name="Brannstrom I.O."/>
            <person name="Guillou S."/>
            <person name="Cros-Aarteil S."/>
            <person name="Calhoun S."/>
            <person name="Haridas S."/>
            <person name="Kuo A."/>
            <person name="Mondo S."/>
            <person name="Pangilinan J."/>
            <person name="Riley R."/>
            <person name="LaButti K."/>
            <person name="Andreopoulos B."/>
            <person name="Lipzen A."/>
            <person name="Chen C."/>
            <person name="Yan M."/>
            <person name="Daum C."/>
            <person name="Ng V."/>
            <person name="Clum A."/>
            <person name="Steindorff A."/>
            <person name="Ohm R.A."/>
            <person name="Martin F."/>
            <person name="Silar P."/>
            <person name="Natvig D.O."/>
            <person name="Lalanne C."/>
            <person name="Gautier V."/>
            <person name="Ament-Velasquez S.L."/>
            <person name="Kruys A."/>
            <person name="Hutchinson M.I."/>
            <person name="Powell A.J."/>
            <person name="Barry K."/>
            <person name="Miller A.N."/>
            <person name="Grigoriev I.V."/>
            <person name="Debuchy R."/>
            <person name="Gladieux P."/>
            <person name="Hiltunen Thoren M."/>
            <person name="Johannesson H."/>
        </authorList>
    </citation>
    <scope>NUCLEOTIDE SEQUENCE</scope>
    <source>
        <strain evidence="2">CBS 333.67</strain>
    </source>
</reference>
<name>A0AAJ0GSN9_9PEZI</name>
<feature type="region of interest" description="Disordered" evidence="1">
    <location>
        <begin position="46"/>
        <end position="74"/>
    </location>
</feature>
<organism evidence="2 3">
    <name type="scientific">Chaetomium strumarium</name>
    <dbReference type="NCBI Taxonomy" id="1170767"/>
    <lineage>
        <taxon>Eukaryota</taxon>
        <taxon>Fungi</taxon>
        <taxon>Dikarya</taxon>
        <taxon>Ascomycota</taxon>
        <taxon>Pezizomycotina</taxon>
        <taxon>Sordariomycetes</taxon>
        <taxon>Sordariomycetidae</taxon>
        <taxon>Sordariales</taxon>
        <taxon>Chaetomiaceae</taxon>
        <taxon>Chaetomium</taxon>
    </lineage>
</organism>
<evidence type="ECO:0000256" key="1">
    <source>
        <dbReference type="SAM" id="MobiDB-lite"/>
    </source>
</evidence>
<gene>
    <name evidence="2" type="ORF">B0T15DRAFT_197086</name>
</gene>
<evidence type="ECO:0000313" key="3">
    <source>
        <dbReference type="Proteomes" id="UP001273166"/>
    </source>
</evidence>
<dbReference type="RefSeq" id="XP_062721217.1">
    <property type="nucleotide sequence ID" value="XM_062862528.1"/>
</dbReference>
<dbReference type="GeneID" id="87881357"/>
<accession>A0AAJ0GSN9</accession>
<proteinExistence type="predicted"/>
<dbReference type="AlphaFoldDB" id="A0AAJ0GSN9"/>
<protein>
    <submittedName>
        <fullName evidence="2">Uncharacterized protein</fullName>
    </submittedName>
</protein>